<dbReference type="EMBL" id="LIZK01000002">
    <property type="protein sequence ID" value="KPL95690.1"/>
    <property type="molecule type" value="Genomic_DNA"/>
</dbReference>
<keyword evidence="1" id="KW-0472">Membrane</keyword>
<dbReference type="AlphaFoldDB" id="A0A837P2B2"/>
<feature type="transmembrane region" description="Helical" evidence="1">
    <location>
        <begin position="28"/>
        <end position="45"/>
    </location>
</feature>
<keyword evidence="1" id="KW-0812">Transmembrane</keyword>
<comment type="caution">
    <text evidence="2">The sequence shown here is derived from an EMBL/GenBank/DDBJ whole genome shotgun (WGS) entry which is preliminary data.</text>
</comment>
<protein>
    <submittedName>
        <fullName evidence="2">Uncharacterized protein</fullName>
    </submittedName>
</protein>
<gene>
    <name evidence="2" type="ORF">AN168_07160</name>
</gene>
<reference evidence="2 3" key="1">
    <citation type="submission" date="2015-08" db="EMBL/GenBank/DDBJ databases">
        <title>Draft Genome Sequence of Vibrio splendidus UCD-SED7.</title>
        <authorList>
            <person name="Lee R.D."/>
            <person name="Lang J.M."/>
            <person name="Coil D.A."/>
            <person name="Jospin G."/>
            <person name="Eisen J.A."/>
        </authorList>
    </citation>
    <scope>NUCLEOTIDE SEQUENCE [LARGE SCALE GENOMIC DNA]</scope>
    <source>
        <strain evidence="2 3">UCD-SED7</strain>
    </source>
</reference>
<evidence type="ECO:0000256" key="1">
    <source>
        <dbReference type="SAM" id="Phobius"/>
    </source>
</evidence>
<dbReference type="Proteomes" id="UP000050463">
    <property type="component" value="Unassembled WGS sequence"/>
</dbReference>
<name>A0A837P2B2_VIBSP</name>
<keyword evidence="1" id="KW-1133">Transmembrane helix</keyword>
<evidence type="ECO:0000313" key="3">
    <source>
        <dbReference type="Proteomes" id="UP000050463"/>
    </source>
</evidence>
<feature type="transmembrane region" description="Helical" evidence="1">
    <location>
        <begin position="66"/>
        <end position="90"/>
    </location>
</feature>
<sequence>MYVNEVIGTLALTSAFTALQFKEYSAEVATFLLIYIILLHFSMATKRRIRFHQDRLSRMHGSFSTTVEALLGTLFLLIGMVVLTFVALGFDLTSVKGWSLEMLIFQRNIT</sequence>
<organism evidence="2 3">
    <name type="scientific">Vibrio splendidus</name>
    <dbReference type="NCBI Taxonomy" id="29497"/>
    <lineage>
        <taxon>Bacteria</taxon>
        <taxon>Pseudomonadati</taxon>
        <taxon>Pseudomonadota</taxon>
        <taxon>Gammaproteobacteria</taxon>
        <taxon>Vibrionales</taxon>
        <taxon>Vibrionaceae</taxon>
        <taxon>Vibrio</taxon>
    </lineage>
</organism>
<evidence type="ECO:0000313" key="2">
    <source>
        <dbReference type="EMBL" id="KPL95690.1"/>
    </source>
</evidence>
<proteinExistence type="predicted"/>
<accession>A0A837P2B2</accession>